<evidence type="ECO:0000313" key="5">
    <source>
        <dbReference type="EnsemblPlants" id="PNT73607"/>
    </source>
</evidence>
<dbReference type="Gramene" id="PNT73607">
    <property type="protein sequence ID" value="PNT73607"/>
    <property type="gene ID" value="BRADI_2g60892v3"/>
</dbReference>
<evidence type="ECO:0000313" key="6">
    <source>
        <dbReference type="Proteomes" id="UP000008810"/>
    </source>
</evidence>
<dbReference type="Pfam" id="PF02458">
    <property type="entry name" value="Transferase"/>
    <property type="match status" value="1"/>
</dbReference>
<dbReference type="KEGG" id="bdi:100845484"/>
<dbReference type="EMBL" id="CM000881">
    <property type="protein sequence ID" value="PNT73607.1"/>
    <property type="molecule type" value="Genomic_DNA"/>
</dbReference>
<dbReference type="PANTHER" id="PTHR31642">
    <property type="entry name" value="TRICHOTHECENE 3-O-ACETYLTRANSFERASE"/>
    <property type="match status" value="1"/>
</dbReference>
<proteinExistence type="inferred from homology"/>
<reference evidence="4 5" key="1">
    <citation type="journal article" date="2010" name="Nature">
        <title>Genome sequencing and analysis of the model grass Brachypodium distachyon.</title>
        <authorList>
            <consortium name="International Brachypodium Initiative"/>
        </authorList>
    </citation>
    <scope>NUCLEOTIDE SEQUENCE [LARGE SCALE GENOMIC DNA]</scope>
    <source>
        <strain evidence="4">Bd21</strain>
        <strain evidence="5">cv. Bd21</strain>
    </source>
</reference>
<evidence type="ECO:0000256" key="2">
    <source>
        <dbReference type="ARBA" id="ARBA00022679"/>
    </source>
</evidence>
<dbReference type="GeneID" id="100845484"/>
<keyword evidence="3" id="KW-0012">Acyltransferase</keyword>
<organism evidence="5">
    <name type="scientific">Brachypodium distachyon</name>
    <name type="common">Purple false brome</name>
    <name type="synonym">Trachynia distachya</name>
    <dbReference type="NCBI Taxonomy" id="15368"/>
    <lineage>
        <taxon>Eukaryota</taxon>
        <taxon>Viridiplantae</taxon>
        <taxon>Streptophyta</taxon>
        <taxon>Embryophyta</taxon>
        <taxon>Tracheophyta</taxon>
        <taxon>Spermatophyta</taxon>
        <taxon>Magnoliopsida</taxon>
        <taxon>Liliopsida</taxon>
        <taxon>Poales</taxon>
        <taxon>Poaceae</taxon>
        <taxon>BOP clade</taxon>
        <taxon>Pooideae</taxon>
        <taxon>Stipodae</taxon>
        <taxon>Brachypodieae</taxon>
        <taxon>Brachypodium</taxon>
    </lineage>
</organism>
<evidence type="ECO:0000256" key="1">
    <source>
        <dbReference type="ARBA" id="ARBA00009861"/>
    </source>
</evidence>
<accession>I1HV89</accession>
<dbReference type="PANTHER" id="PTHR31642:SF16">
    <property type="entry name" value="OS08G0543400 PROTEIN"/>
    <property type="match status" value="1"/>
</dbReference>
<dbReference type="OrthoDB" id="610638at2759"/>
<reference evidence="5" key="3">
    <citation type="submission" date="2018-08" db="UniProtKB">
        <authorList>
            <consortium name="EnsemblPlants"/>
        </authorList>
    </citation>
    <scope>IDENTIFICATION</scope>
    <source>
        <strain evidence="5">cv. Bd21</strain>
    </source>
</reference>
<reference evidence="4" key="2">
    <citation type="submission" date="2017-06" db="EMBL/GenBank/DDBJ databases">
        <title>WGS assembly of Brachypodium distachyon.</title>
        <authorList>
            <consortium name="The International Brachypodium Initiative"/>
            <person name="Lucas S."/>
            <person name="Harmon-Smith M."/>
            <person name="Lail K."/>
            <person name="Tice H."/>
            <person name="Grimwood J."/>
            <person name="Bruce D."/>
            <person name="Barry K."/>
            <person name="Shu S."/>
            <person name="Lindquist E."/>
            <person name="Wang M."/>
            <person name="Pitluck S."/>
            <person name="Vogel J.P."/>
            <person name="Garvin D.F."/>
            <person name="Mockler T.C."/>
            <person name="Schmutz J."/>
            <person name="Rokhsar D."/>
            <person name="Bevan M.W."/>
        </authorList>
    </citation>
    <scope>NUCLEOTIDE SEQUENCE</scope>
    <source>
        <strain evidence="4">Bd21</strain>
    </source>
</reference>
<dbReference type="Proteomes" id="UP000008810">
    <property type="component" value="Chromosome 2"/>
</dbReference>
<dbReference type="SUPFAM" id="SSF52777">
    <property type="entry name" value="CoA-dependent acyltransferases"/>
    <property type="match status" value="1"/>
</dbReference>
<dbReference type="InterPro" id="IPR050317">
    <property type="entry name" value="Plant_Fungal_Acyltransferase"/>
</dbReference>
<dbReference type="RefSeq" id="XP_010232822.1">
    <property type="nucleotide sequence ID" value="XM_010234520.3"/>
</dbReference>
<evidence type="ECO:0000256" key="3">
    <source>
        <dbReference type="ARBA" id="ARBA00023315"/>
    </source>
</evidence>
<protein>
    <submittedName>
        <fullName evidence="4 5">Uncharacterized protein</fullName>
    </submittedName>
</protein>
<dbReference type="eggNOG" id="ENOG502QTJX">
    <property type="taxonomic scope" value="Eukaryota"/>
</dbReference>
<keyword evidence="6" id="KW-1185">Reference proteome</keyword>
<sequence>MGAKEEVKVLESCLVMPGEETPTHGLWLSPLDLVLAGRGHTPAVYFYRFVSGSTGDFFDVAKLKAAMAKALVAFYPLAGRLRVDDSGRTEIDCAGQGVLFVVAHSDFAADDFNDCQPSPELRKLFVPHIDGSSGIVFGVQVTFLKCGGVALGTALHHVAADGVSAFHFFQTWSAFSRNNGENVTTTLDLPCHDRTLLRARCPPVVHPDSLDVFYPFKINPCEPLGPIINKIFAISDDQVDALKRACGGVSTFCAVTTHVWRCLCAARQLPSDTTTRLTFTANVRGRMRPPLPAHYFGNAIIWLTSAGKVHDVASPSKEMMASVASRIRGTIRRMDEEVVHSAIDYLEQQETGNKPAPPSGNSLSKTELRVVSWLGMPVYDADFGWGKPLMMLRAVVPRAGVVFLMDGGRGDGSVHILICMETAILTDFQRLLYAPV</sequence>
<dbReference type="OMA" id="SMHEHES"/>
<name>I1HV89_BRADI</name>
<dbReference type="Gene3D" id="3.30.559.10">
    <property type="entry name" value="Chloramphenicol acetyltransferase-like domain"/>
    <property type="match status" value="2"/>
</dbReference>
<dbReference type="InterPro" id="IPR023213">
    <property type="entry name" value="CAT-like_dom_sf"/>
</dbReference>
<dbReference type="GO" id="GO:0016747">
    <property type="term" value="F:acyltransferase activity, transferring groups other than amino-acyl groups"/>
    <property type="evidence" value="ECO:0000318"/>
    <property type="project" value="GO_Central"/>
</dbReference>
<evidence type="ECO:0000313" key="4">
    <source>
        <dbReference type="EMBL" id="PNT73607.1"/>
    </source>
</evidence>
<dbReference type="STRING" id="15368.I1HV89"/>
<dbReference type="AlphaFoldDB" id="I1HV89"/>
<gene>
    <name evidence="5" type="primary">LOC100845484</name>
    <name evidence="4" type="ORF">BRADI_2g60892v3</name>
</gene>
<keyword evidence="2" id="KW-0808">Transferase</keyword>
<dbReference type="HOGENOM" id="CLU_014546_5_1_1"/>
<dbReference type="EnsemblPlants" id="PNT73607">
    <property type="protein sequence ID" value="PNT73607"/>
    <property type="gene ID" value="BRADI_2g60892v3"/>
</dbReference>
<comment type="similarity">
    <text evidence="1">Belongs to the plant acyltransferase family.</text>
</comment>